<reference evidence="1 2" key="1">
    <citation type="journal article" date="2019" name="Genome Biol. Evol.">
        <title>Insights into the evolution of the New World diploid cottons (Gossypium, subgenus Houzingenia) based on genome sequencing.</title>
        <authorList>
            <person name="Grover C.E."/>
            <person name="Arick M.A. 2nd"/>
            <person name="Thrash A."/>
            <person name="Conover J.L."/>
            <person name="Sanders W.S."/>
            <person name="Peterson D.G."/>
            <person name="Frelichowski J.E."/>
            <person name="Scheffler J.A."/>
            <person name="Scheffler B.E."/>
            <person name="Wendel J.F."/>
        </authorList>
    </citation>
    <scope>NUCLEOTIDE SEQUENCE [LARGE SCALE GENOMIC DNA]</scope>
    <source>
        <strain evidence="1">27</strain>
        <tissue evidence="1">Leaf</tissue>
    </source>
</reference>
<protein>
    <submittedName>
        <fullName evidence="1">Uncharacterized protein</fullName>
    </submittedName>
</protein>
<proteinExistence type="predicted"/>
<keyword evidence="2" id="KW-1185">Reference proteome</keyword>
<dbReference type="AlphaFoldDB" id="A0A7J8S2E6"/>
<organism evidence="1 2">
    <name type="scientific">Gossypium davidsonii</name>
    <name type="common">Davidson's cotton</name>
    <name type="synonym">Gossypium klotzschianum subsp. davidsonii</name>
    <dbReference type="NCBI Taxonomy" id="34287"/>
    <lineage>
        <taxon>Eukaryota</taxon>
        <taxon>Viridiplantae</taxon>
        <taxon>Streptophyta</taxon>
        <taxon>Embryophyta</taxon>
        <taxon>Tracheophyta</taxon>
        <taxon>Spermatophyta</taxon>
        <taxon>Magnoliopsida</taxon>
        <taxon>eudicotyledons</taxon>
        <taxon>Gunneridae</taxon>
        <taxon>Pentapetalae</taxon>
        <taxon>rosids</taxon>
        <taxon>malvids</taxon>
        <taxon>Malvales</taxon>
        <taxon>Malvaceae</taxon>
        <taxon>Malvoideae</taxon>
        <taxon>Gossypium</taxon>
    </lineage>
</organism>
<sequence>MKEGELFRDHISQFITFLNDLKKVGVQIHGEDQAMLL</sequence>
<evidence type="ECO:0000313" key="1">
    <source>
        <dbReference type="EMBL" id="MBA0620271.1"/>
    </source>
</evidence>
<gene>
    <name evidence="1" type="ORF">Godav_006021</name>
</gene>
<evidence type="ECO:0000313" key="2">
    <source>
        <dbReference type="Proteomes" id="UP000593561"/>
    </source>
</evidence>
<feature type="non-terminal residue" evidence="1">
    <location>
        <position position="37"/>
    </location>
</feature>
<dbReference type="Proteomes" id="UP000593561">
    <property type="component" value="Unassembled WGS sequence"/>
</dbReference>
<dbReference type="EMBL" id="JABFAC010000008">
    <property type="protein sequence ID" value="MBA0620271.1"/>
    <property type="molecule type" value="Genomic_DNA"/>
</dbReference>
<comment type="caution">
    <text evidence="1">The sequence shown here is derived from an EMBL/GenBank/DDBJ whole genome shotgun (WGS) entry which is preliminary data.</text>
</comment>
<accession>A0A7J8S2E6</accession>
<name>A0A7J8S2E6_GOSDV</name>